<dbReference type="SUPFAM" id="SSF52821">
    <property type="entry name" value="Rhodanese/Cell cycle control phosphatase"/>
    <property type="match status" value="1"/>
</dbReference>
<evidence type="ECO:0000256" key="1">
    <source>
        <dbReference type="SAM" id="SignalP"/>
    </source>
</evidence>
<dbReference type="Proteomes" id="UP001596501">
    <property type="component" value="Unassembled WGS sequence"/>
</dbReference>
<organism evidence="3 4">
    <name type="scientific">Hydrogenophaga atypica</name>
    <dbReference type="NCBI Taxonomy" id="249409"/>
    <lineage>
        <taxon>Bacteria</taxon>
        <taxon>Pseudomonadati</taxon>
        <taxon>Pseudomonadota</taxon>
        <taxon>Betaproteobacteria</taxon>
        <taxon>Burkholderiales</taxon>
        <taxon>Comamonadaceae</taxon>
        <taxon>Hydrogenophaga</taxon>
    </lineage>
</organism>
<feature type="signal peptide" evidence="1">
    <location>
        <begin position="1"/>
        <end position="25"/>
    </location>
</feature>
<dbReference type="CDD" id="cd00158">
    <property type="entry name" value="RHOD"/>
    <property type="match status" value="1"/>
</dbReference>
<dbReference type="InterPro" id="IPR001763">
    <property type="entry name" value="Rhodanese-like_dom"/>
</dbReference>
<dbReference type="EMBL" id="JBHTCA010000001">
    <property type="protein sequence ID" value="MFC7407493.1"/>
    <property type="molecule type" value="Genomic_DNA"/>
</dbReference>
<comment type="caution">
    <text evidence="3">The sequence shown here is derived from an EMBL/GenBank/DDBJ whole genome shotgun (WGS) entry which is preliminary data.</text>
</comment>
<feature type="chain" id="PRO_5045889737" evidence="1">
    <location>
        <begin position="26"/>
        <end position="140"/>
    </location>
</feature>
<evidence type="ECO:0000259" key="2">
    <source>
        <dbReference type="PROSITE" id="PS50206"/>
    </source>
</evidence>
<dbReference type="PROSITE" id="PS50206">
    <property type="entry name" value="RHODANESE_3"/>
    <property type="match status" value="1"/>
</dbReference>
<reference evidence="4" key="1">
    <citation type="journal article" date="2019" name="Int. J. Syst. Evol. Microbiol.">
        <title>The Global Catalogue of Microorganisms (GCM) 10K type strain sequencing project: providing services to taxonomists for standard genome sequencing and annotation.</title>
        <authorList>
            <consortium name="The Broad Institute Genomics Platform"/>
            <consortium name="The Broad Institute Genome Sequencing Center for Infectious Disease"/>
            <person name="Wu L."/>
            <person name="Ma J."/>
        </authorList>
    </citation>
    <scope>NUCLEOTIDE SEQUENCE [LARGE SCALE GENOMIC DNA]</scope>
    <source>
        <strain evidence="4">CGMCC 1.12371</strain>
    </source>
</reference>
<keyword evidence="4" id="KW-1185">Reference proteome</keyword>
<name>A0ABW2QDF2_9BURK</name>
<accession>A0ABW2QDF2</accession>
<dbReference type="Gene3D" id="3.40.250.10">
    <property type="entry name" value="Rhodanese-like domain"/>
    <property type="match status" value="1"/>
</dbReference>
<dbReference type="SMART" id="SM00450">
    <property type="entry name" value="RHOD"/>
    <property type="match status" value="1"/>
</dbReference>
<dbReference type="RefSeq" id="WP_382219153.1">
    <property type="nucleotide sequence ID" value="NZ_JBHTCA010000001.1"/>
</dbReference>
<feature type="domain" description="Rhodanese" evidence="2">
    <location>
        <begin position="41"/>
        <end position="131"/>
    </location>
</feature>
<keyword evidence="1" id="KW-0732">Signal</keyword>
<gene>
    <name evidence="3" type="ORF">ACFQPB_01320</name>
</gene>
<dbReference type="PANTHER" id="PTHR43031">
    <property type="entry name" value="FAD-DEPENDENT OXIDOREDUCTASE"/>
    <property type="match status" value="1"/>
</dbReference>
<evidence type="ECO:0000313" key="3">
    <source>
        <dbReference type="EMBL" id="MFC7407493.1"/>
    </source>
</evidence>
<evidence type="ECO:0000313" key="4">
    <source>
        <dbReference type="Proteomes" id="UP001596501"/>
    </source>
</evidence>
<proteinExistence type="predicted"/>
<dbReference type="InterPro" id="IPR036873">
    <property type="entry name" value="Rhodanese-like_dom_sf"/>
</dbReference>
<dbReference type="Pfam" id="PF00581">
    <property type="entry name" value="Rhodanese"/>
    <property type="match status" value="1"/>
</dbReference>
<protein>
    <submittedName>
        <fullName evidence="3">Rhodanese-like domain-containing protein</fullName>
    </submittedName>
</protein>
<dbReference type="InterPro" id="IPR050229">
    <property type="entry name" value="GlpE_sulfurtransferase"/>
</dbReference>
<dbReference type="PANTHER" id="PTHR43031:SF1">
    <property type="entry name" value="PYRIDINE NUCLEOTIDE-DISULPHIDE OXIDOREDUCTASE"/>
    <property type="match status" value="1"/>
</dbReference>
<sequence>MMPTRRSVFTWLATCGWTVSWPALALGAPAVSLEAARAAFEAGKVTLIDIREPDEHATGVAAGAQLLPMRQLAARLNEIPKDSSRPVLLICNTQNRSRAVQQALKDRGYHHVQYVNGGMSEWARRGWPMVKPGAAKGPLK</sequence>